<dbReference type="Gene3D" id="1.20.1330.10">
    <property type="entry name" value="f41 fragment of flagellin, N-terminal domain"/>
    <property type="match status" value="2"/>
</dbReference>
<dbReference type="PANTHER" id="PTHR42792:SF2">
    <property type="entry name" value="FLAGELLIN"/>
    <property type="match status" value="1"/>
</dbReference>
<dbReference type="PANTHER" id="PTHR42792">
    <property type="entry name" value="FLAGELLIN"/>
    <property type="match status" value="1"/>
</dbReference>
<keyword evidence="3" id="KW-0964">Secreted</keyword>
<dbReference type="eggNOG" id="COG1344">
    <property type="taxonomic scope" value="Bacteria"/>
</dbReference>
<dbReference type="Pfam" id="PF00669">
    <property type="entry name" value="Flagellin_N"/>
    <property type="match status" value="1"/>
</dbReference>
<dbReference type="PRINTS" id="PR00207">
    <property type="entry name" value="FLAGELLIN"/>
</dbReference>
<organism evidence="6 7">
    <name type="scientific">Acidithiobacillus caldus (strain ATCC 51756 / DSM 8584 / KU)</name>
    <dbReference type="NCBI Taxonomy" id="637389"/>
    <lineage>
        <taxon>Bacteria</taxon>
        <taxon>Pseudomonadati</taxon>
        <taxon>Pseudomonadota</taxon>
        <taxon>Acidithiobacillia</taxon>
        <taxon>Acidithiobacillales</taxon>
        <taxon>Acidithiobacillaceae</taxon>
        <taxon>Acidithiobacillus</taxon>
    </lineage>
</organism>
<dbReference type="Pfam" id="PF00700">
    <property type="entry name" value="Flagellin_C"/>
    <property type="match status" value="1"/>
</dbReference>
<dbReference type="KEGG" id="acz:Acaty_c1912"/>
<dbReference type="InterPro" id="IPR001029">
    <property type="entry name" value="Flagellin_N"/>
</dbReference>
<dbReference type="InterPro" id="IPR010810">
    <property type="entry name" value="Flagellin_hook_IN_motif"/>
</dbReference>
<dbReference type="InterPro" id="IPR001492">
    <property type="entry name" value="Flagellin"/>
</dbReference>
<name>A0A060A0L5_ACICK</name>
<dbReference type="SUPFAM" id="SSF64518">
    <property type="entry name" value="Phase 1 flagellin"/>
    <property type="match status" value="1"/>
</dbReference>
<dbReference type="GO" id="GO:0009288">
    <property type="term" value="C:bacterial-type flagellum"/>
    <property type="evidence" value="ECO:0007669"/>
    <property type="project" value="UniProtKB-SubCell"/>
</dbReference>
<evidence type="ECO:0000256" key="1">
    <source>
        <dbReference type="ARBA" id="ARBA00005709"/>
    </source>
</evidence>
<keyword evidence="6" id="KW-0969">Cilium</keyword>
<keyword evidence="2 3" id="KW-0975">Bacterial flagellum</keyword>
<proteinExistence type="inferred from homology"/>
<comment type="similarity">
    <text evidence="1 3">Belongs to the bacterial flagellin family.</text>
</comment>
<protein>
    <recommendedName>
        <fullName evidence="3">Flagellin</fullName>
    </recommendedName>
</protein>
<dbReference type="Pfam" id="PF07196">
    <property type="entry name" value="Flagellin_IN"/>
    <property type="match status" value="1"/>
</dbReference>
<reference evidence="6 7" key="1">
    <citation type="journal article" date="2009" name="J. Bacteriol.">
        <title>Draft genome sequence of the extremely acidophilic bacterium Acidithiobacillus caldus ATCC 51756 reveals metabolic versatility in the genus Acidithiobacillus.</title>
        <authorList>
            <person name="Valdes J."/>
            <person name="Quatrini R."/>
            <person name="Hallberg K."/>
            <person name="Dopson M."/>
            <person name="Valenzuela P.D."/>
            <person name="Holmes D.S."/>
        </authorList>
    </citation>
    <scope>NUCLEOTIDE SEQUENCE [LARGE SCALE GENOMIC DNA]</scope>
    <source>
        <strain evidence="7">ATCC 51756 / DSM 8584 / KU</strain>
    </source>
</reference>
<accession>A0A060A0L5</accession>
<comment type="subcellular location">
    <subcellularLocation>
        <location evidence="3">Secreted</location>
    </subcellularLocation>
    <subcellularLocation>
        <location evidence="3">Bacterial flagellum</location>
    </subcellularLocation>
</comment>
<evidence type="ECO:0000313" key="6">
    <source>
        <dbReference type="EMBL" id="AIA55771.1"/>
    </source>
</evidence>
<evidence type="ECO:0000259" key="4">
    <source>
        <dbReference type="Pfam" id="PF00669"/>
    </source>
</evidence>
<evidence type="ECO:0000313" key="7">
    <source>
        <dbReference type="Proteomes" id="UP000005522"/>
    </source>
</evidence>
<dbReference type="InterPro" id="IPR046358">
    <property type="entry name" value="Flagellin_C"/>
</dbReference>
<feature type="domain" description="Flagellin N-terminal" evidence="4">
    <location>
        <begin position="8"/>
        <end position="145"/>
    </location>
</feature>
<dbReference type="GO" id="GO:0005198">
    <property type="term" value="F:structural molecule activity"/>
    <property type="evidence" value="ECO:0007669"/>
    <property type="project" value="UniProtKB-UniRule"/>
</dbReference>
<evidence type="ECO:0000259" key="5">
    <source>
        <dbReference type="Pfam" id="PF00700"/>
    </source>
</evidence>
<dbReference type="GO" id="GO:0005576">
    <property type="term" value="C:extracellular region"/>
    <property type="evidence" value="ECO:0007669"/>
    <property type="project" value="UniProtKB-SubCell"/>
</dbReference>
<evidence type="ECO:0000256" key="2">
    <source>
        <dbReference type="ARBA" id="ARBA00023143"/>
    </source>
</evidence>
<dbReference type="Proteomes" id="UP000005522">
    <property type="component" value="Chromosome"/>
</dbReference>
<keyword evidence="6" id="KW-0966">Cell projection</keyword>
<sequence length="492" mass="48984">MSTAFGSINTNVSALDALNSLGNTNQTINHLQNELSTGLAINSPADNPAGYTIAQGFTTQINGSNQAISNANQAVSLLQTATGALGQQTSILQNIRTIAVQAANGTNTTADLGSLQSTVGNLVAQITTISQQTQFNGINLLDGSFSGAQFQVGANQGQVITASIGSTAAENLGMYTTTPSGSVYGGSTGAYGNGLAYVASTSGAFSSGTMTIYGSQGSGAVTVSSSGESAASVAQSVNQVANLTGVNAQAYTSVAFNVTSTGDISFSLGNGTSGSLNNAVSISADVTSSSASGMSSLVQSINASTSTTGISASVNTKNQLVLTDVNGNNISINNFSGSVSMTDSAGGLTLAAGATSGATIQGVVSFQSASAFTVSGGSDVGVSSGSSLLNLNQVNVATQYGASQAITIVGYAIQQLNEQGTQLGAVQQRVESALSNEQTTNTNDQSAQSVIQDANIPQVSTQLTQAQVLQQAGIAALAASSQTQQAYLKLLP</sequence>
<dbReference type="EMBL" id="CP005986">
    <property type="protein sequence ID" value="AIA55771.1"/>
    <property type="molecule type" value="Genomic_DNA"/>
</dbReference>
<dbReference type="AlphaFoldDB" id="A0A060A0L5"/>
<dbReference type="HOGENOM" id="CLU_011142_7_1_6"/>
<feature type="domain" description="Flagellin C-terminal" evidence="5">
    <location>
        <begin position="406"/>
        <end position="491"/>
    </location>
</feature>
<dbReference type="RefSeq" id="WP_004873035.1">
    <property type="nucleotide sequence ID" value="NZ_CP005986.1"/>
</dbReference>
<keyword evidence="6" id="KW-0282">Flagellum</keyword>
<evidence type="ECO:0000256" key="3">
    <source>
        <dbReference type="RuleBase" id="RU362073"/>
    </source>
</evidence>
<dbReference type="Gene3D" id="3.30.70.2120">
    <property type="match status" value="1"/>
</dbReference>
<comment type="function">
    <text evidence="3">Flagellin is the subunit protein which polymerizes to form the filaments of bacterial flagella.</text>
</comment>
<gene>
    <name evidence="6" type="ORF">Acaty_c1912</name>
</gene>